<dbReference type="EMBL" id="JANAVB010006661">
    <property type="protein sequence ID" value="KAJ6844111.1"/>
    <property type="molecule type" value="Genomic_DNA"/>
</dbReference>
<sequence>MKNIADIIGKLIKTEKELEDVHFAQESGLGERFHPAPLFKSYLQQSRKDASAILKNGKHSVVATGQSSDFKTS</sequence>
<dbReference type="Proteomes" id="UP001140949">
    <property type="component" value="Unassembled WGS sequence"/>
</dbReference>
<dbReference type="InterPro" id="IPR012474">
    <property type="entry name" value="Frigida"/>
</dbReference>
<evidence type="ECO:0000313" key="3">
    <source>
        <dbReference type="Proteomes" id="UP001140949"/>
    </source>
</evidence>
<reference evidence="2" key="1">
    <citation type="journal article" date="2023" name="GigaByte">
        <title>Genome assembly of the bearded iris, Iris pallida Lam.</title>
        <authorList>
            <person name="Bruccoleri R.E."/>
            <person name="Oakeley E.J."/>
            <person name="Faust A.M.E."/>
            <person name="Altorfer M."/>
            <person name="Dessus-Babus S."/>
            <person name="Burckhardt D."/>
            <person name="Oertli M."/>
            <person name="Naumann U."/>
            <person name="Petersen F."/>
            <person name="Wong J."/>
        </authorList>
    </citation>
    <scope>NUCLEOTIDE SEQUENCE</scope>
    <source>
        <strain evidence="2">GSM-AAB239-AS_SAM_17_03QT</strain>
    </source>
</reference>
<organism evidence="2 3">
    <name type="scientific">Iris pallida</name>
    <name type="common">Sweet iris</name>
    <dbReference type="NCBI Taxonomy" id="29817"/>
    <lineage>
        <taxon>Eukaryota</taxon>
        <taxon>Viridiplantae</taxon>
        <taxon>Streptophyta</taxon>
        <taxon>Embryophyta</taxon>
        <taxon>Tracheophyta</taxon>
        <taxon>Spermatophyta</taxon>
        <taxon>Magnoliopsida</taxon>
        <taxon>Liliopsida</taxon>
        <taxon>Asparagales</taxon>
        <taxon>Iridaceae</taxon>
        <taxon>Iridoideae</taxon>
        <taxon>Irideae</taxon>
        <taxon>Iris</taxon>
    </lineage>
</organism>
<evidence type="ECO:0000256" key="1">
    <source>
        <dbReference type="RuleBase" id="RU364012"/>
    </source>
</evidence>
<evidence type="ECO:0000313" key="2">
    <source>
        <dbReference type="EMBL" id="KAJ6844111.1"/>
    </source>
</evidence>
<gene>
    <name evidence="2" type="ORF">M6B38_294885</name>
</gene>
<dbReference type="AlphaFoldDB" id="A0AAX6HTS5"/>
<dbReference type="GO" id="GO:0030154">
    <property type="term" value="P:cell differentiation"/>
    <property type="evidence" value="ECO:0007669"/>
    <property type="project" value="UniProtKB-KW"/>
</dbReference>
<accession>A0AAX6HTS5</accession>
<keyword evidence="3" id="KW-1185">Reference proteome</keyword>
<proteinExistence type="inferred from homology"/>
<keyword evidence="1" id="KW-0221">Differentiation</keyword>
<comment type="similarity">
    <text evidence="1">Belongs to the Frigida family.</text>
</comment>
<reference evidence="2" key="2">
    <citation type="submission" date="2023-04" db="EMBL/GenBank/DDBJ databases">
        <authorList>
            <person name="Bruccoleri R.E."/>
            <person name="Oakeley E.J."/>
            <person name="Faust A.-M."/>
            <person name="Dessus-Babus S."/>
            <person name="Altorfer M."/>
            <person name="Burckhardt D."/>
            <person name="Oertli M."/>
            <person name="Naumann U."/>
            <person name="Petersen F."/>
            <person name="Wong J."/>
        </authorList>
    </citation>
    <scope>NUCLEOTIDE SEQUENCE</scope>
    <source>
        <strain evidence="2">GSM-AAB239-AS_SAM_17_03QT</strain>
        <tissue evidence="2">Leaf</tissue>
    </source>
</reference>
<protein>
    <recommendedName>
        <fullName evidence="1">FRIGIDA-like protein</fullName>
    </recommendedName>
</protein>
<dbReference type="GO" id="GO:0009908">
    <property type="term" value="P:flower development"/>
    <property type="evidence" value="ECO:0007669"/>
    <property type="project" value="UniProtKB-KW"/>
</dbReference>
<keyword evidence="1" id="KW-0217">Developmental protein</keyword>
<name>A0AAX6HTS5_IRIPA</name>
<dbReference type="Pfam" id="PF07899">
    <property type="entry name" value="Frigida"/>
    <property type="match status" value="1"/>
</dbReference>
<keyword evidence="1" id="KW-0287">Flowering</keyword>
<comment type="caution">
    <text evidence="2">The sequence shown here is derived from an EMBL/GenBank/DDBJ whole genome shotgun (WGS) entry which is preliminary data.</text>
</comment>